<feature type="region of interest" description="Disordered" evidence="3">
    <location>
        <begin position="121"/>
        <end position="157"/>
    </location>
</feature>
<dbReference type="CDD" id="cd00033">
    <property type="entry name" value="CCP"/>
    <property type="match status" value="1"/>
</dbReference>
<sequence>MMSLLRITLTCLCVTATQGVCTEPITPEYGFPLTDSQTSYPTNATYDLFCLPAYTISGESTLTCLSSGSWNYDTPTCAPSEGTYPWWLLLVMVVVVIILVPCVAPRIIFCCCCKKDEKASKTNEGYNHEPDEESDDEYDYEGWGPSEEMTDYGRGKKTNMDVMPIAHPEMDKKQFARATKNSNF</sequence>
<evidence type="ECO:0000313" key="8">
    <source>
        <dbReference type="Proteomes" id="UP000242188"/>
    </source>
</evidence>
<keyword evidence="1 2" id="KW-1015">Disulfide bond</keyword>
<dbReference type="SMART" id="SM00032">
    <property type="entry name" value="CCP"/>
    <property type="match status" value="1"/>
</dbReference>
<keyword evidence="4" id="KW-1133">Transmembrane helix</keyword>
<proteinExistence type="predicted"/>
<comment type="caution">
    <text evidence="7">The sequence shown here is derived from an EMBL/GenBank/DDBJ whole genome shotgun (WGS) entry which is preliminary data.</text>
</comment>
<evidence type="ECO:0000256" key="2">
    <source>
        <dbReference type="PROSITE-ProRule" id="PRU00302"/>
    </source>
</evidence>
<name>A0A210PM74_MIZYE</name>
<feature type="compositionally biased region" description="Acidic residues" evidence="3">
    <location>
        <begin position="130"/>
        <end position="140"/>
    </location>
</feature>
<evidence type="ECO:0000256" key="5">
    <source>
        <dbReference type="SAM" id="SignalP"/>
    </source>
</evidence>
<dbReference type="Pfam" id="PF00084">
    <property type="entry name" value="Sushi"/>
    <property type="match status" value="1"/>
</dbReference>
<keyword evidence="8" id="KW-1185">Reference proteome</keyword>
<feature type="signal peptide" evidence="5">
    <location>
        <begin position="1"/>
        <end position="19"/>
    </location>
</feature>
<organism evidence="7 8">
    <name type="scientific">Mizuhopecten yessoensis</name>
    <name type="common">Japanese scallop</name>
    <name type="synonym">Patinopecten yessoensis</name>
    <dbReference type="NCBI Taxonomy" id="6573"/>
    <lineage>
        <taxon>Eukaryota</taxon>
        <taxon>Metazoa</taxon>
        <taxon>Spiralia</taxon>
        <taxon>Lophotrochozoa</taxon>
        <taxon>Mollusca</taxon>
        <taxon>Bivalvia</taxon>
        <taxon>Autobranchia</taxon>
        <taxon>Pteriomorphia</taxon>
        <taxon>Pectinida</taxon>
        <taxon>Pectinoidea</taxon>
        <taxon>Pectinidae</taxon>
        <taxon>Mizuhopecten</taxon>
    </lineage>
</organism>
<keyword evidence="4" id="KW-0812">Transmembrane</keyword>
<dbReference type="SUPFAM" id="SSF57535">
    <property type="entry name" value="Complement control module/SCR domain"/>
    <property type="match status" value="1"/>
</dbReference>
<dbReference type="Gene3D" id="2.10.70.10">
    <property type="entry name" value="Complement Module, domain 1"/>
    <property type="match status" value="1"/>
</dbReference>
<evidence type="ECO:0000256" key="4">
    <source>
        <dbReference type="SAM" id="Phobius"/>
    </source>
</evidence>
<dbReference type="EMBL" id="NEDP02005587">
    <property type="protein sequence ID" value="OWF37567.1"/>
    <property type="molecule type" value="Genomic_DNA"/>
</dbReference>
<evidence type="ECO:0000256" key="3">
    <source>
        <dbReference type="SAM" id="MobiDB-lite"/>
    </source>
</evidence>
<keyword evidence="4" id="KW-0472">Membrane</keyword>
<feature type="transmembrane region" description="Helical" evidence="4">
    <location>
        <begin position="86"/>
        <end position="109"/>
    </location>
</feature>
<evidence type="ECO:0000259" key="6">
    <source>
        <dbReference type="PROSITE" id="PS50923"/>
    </source>
</evidence>
<dbReference type="AlphaFoldDB" id="A0A210PM74"/>
<dbReference type="InterPro" id="IPR035976">
    <property type="entry name" value="Sushi/SCR/CCP_sf"/>
</dbReference>
<keyword evidence="5" id="KW-0732">Signal</keyword>
<dbReference type="PROSITE" id="PS50923">
    <property type="entry name" value="SUSHI"/>
    <property type="match status" value="1"/>
</dbReference>
<dbReference type="Proteomes" id="UP000242188">
    <property type="component" value="Unassembled WGS sequence"/>
</dbReference>
<dbReference type="InterPro" id="IPR000436">
    <property type="entry name" value="Sushi_SCR_CCP_dom"/>
</dbReference>
<keyword evidence="2" id="KW-0768">Sushi</keyword>
<dbReference type="OrthoDB" id="6141196at2759"/>
<protein>
    <recommendedName>
        <fullName evidence="6">Sushi domain-containing protein</fullName>
    </recommendedName>
</protein>
<evidence type="ECO:0000313" key="7">
    <source>
        <dbReference type="EMBL" id="OWF37567.1"/>
    </source>
</evidence>
<feature type="domain" description="Sushi" evidence="6">
    <location>
        <begin position="19"/>
        <end position="79"/>
    </location>
</feature>
<reference evidence="7 8" key="1">
    <citation type="journal article" date="2017" name="Nat. Ecol. Evol.">
        <title>Scallop genome provides insights into evolution of bilaterian karyotype and development.</title>
        <authorList>
            <person name="Wang S."/>
            <person name="Zhang J."/>
            <person name="Jiao W."/>
            <person name="Li J."/>
            <person name="Xun X."/>
            <person name="Sun Y."/>
            <person name="Guo X."/>
            <person name="Huan P."/>
            <person name="Dong B."/>
            <person name="Zhang L."/>
            <person name="Hu X."/>
            <person name="Sun X."/>
            <person name="Wang J."/>
            <person name="Zhao C."/>
            <person name="Wang Y."/>
            <person name="Wang D."/>
            <person name="Huang X."/>
            <person name="Wang R."/>
            <person name="Lv J."/>
            <person name="Li Y."/>
            <person name="Zhang Z."/>
            <person name="Liu B."/>
            <person name="Lu W."/>
            <person name="Hui Y."/>
            <person name="Liang J."/>
            <person name="Zhou Z."/>
            <person name="Hou R."/>
            <person name="Li X."/>
            <person name="Liu Y."/>
            <person name="Li H."/>
            <person name="Ning X."/>
            <person name="Lin Y."/>
            <person name="Zhao L."/>
            <person name="Xing Q."/>
            <person name="Dou J."/>
            <person name="Li Y."/>
            <person name="Mao J."/>
            <person name="Guo H."/>
            <person name="Dou H."/>
            <person name="Li T."/>
            <person name="Mu C."/>
            <person name="Jiang W."/>
            <person name="Fu Q."/>
            <person name="Fu X."/>
            <person name="Miao Y."/>
            <person name="Liu J."/>
            <person name="Yu Q."/>
            <person name="Li R."/>
            <person name="Liao H."/>
            <person name="Li X."/>
            <person name="Kong Y."/>
            <person name="Jiang Z."/>
            <person name="Chourrout D."/>
            <person name="Li R."/>
            <person name="Bao Z."/>
        </authorList>
    </citation>
    <scope>NUCLEOTIDE SEQUENCE [LARGE SCALE GENOMIC DNA]</scope>
    <source>
        <strain evidence="7 8">PY_sf001</strain>
    </source>
</reference>
<accession>A0A210PM74</accession>
<gene>
    <name evidence="7" type="ORF">KP79_PYT07437</name>
</gene>
<feature type="disulfide bond" evidence="2">
    <location>
        <begin position="21"/>
        <end position="64"/>
    </location>
</feature>
<feature type="chain" id="PRO_5013007453" description="Sushi domain-containing protein" evidence="5">
    <location>
        <begin position="20"/>
        <end position="184"/>
    </location>
</feature>
<evidence type="ECO:0000256" key="1">
    <source>
        <dbReference type="ARBA" id="ARBA00023157"/>
    </source>
</evidence>
<feature type="disulfide bond" evidence="2">
    <location>
        <begin position="50"/>
        <end position="77"/>
    </location>
</feature>